<evidence type="ECO:0000256" key="2">
    <source>
        <dbReference type="SAM" id="MobiDB-lite"/>
    </source>
</evidence>
<evidence type="ECO:0000259" key="3">
    <source>
        <dbReference type="PROSITE" id="PS51253"/>
    </source>
</evidence>
<dbReference type="AlphaFoldDB" id="A0A165MVH5"/>
<evidence type="ECO:0000313" key="4">
    <source>
        <dbReference type="EMBL" id="KZT66177.1"/>
    </source>
</evidence>
<dbReference type="STRING" id="1314783.A0A165MVH5"/>
<feature type="region of interest" description="Disordered" evidence="2">
    <location>
        <begin position="234"/>
        <end position="273"/>
    </location>
</feature>
<organism evidence="4 5">
    <name type="scientific">Daedalea quercina L-15889</name>
    <dbReference type="NCBI Taxonomy" id="1314783"/>
    <lineage>
        <taxon>Eukaryota</taxon>
        <taxon>Fungi</taxon>
        <taxon>Dikarya</taxon>
        <taxon>Basidiomycota</taxon>
        <taxon>Agaricomycotina</taxon>
        <taxon>Agaricomycetes</taxon>
        <taxon>Polyporales</taxon>
        <taxon>Fomitopsis</taxon>
    </lineage>
</organism>
<dbReference type="Gene3D" id="1.10.10.60">
    <property type="entry name" value="Homeodomain-like"/>
    <property type="match status" value="2"/>
</dbReference>
<dbReference type="GO" id="GO:0003677">
    <property type="term" value="F:DNA binding"/>
    <property type="evidence" value="ECO:0007669"/>
    <property type="project" value="UniProtKB-KW"/>
</dbReference>
<feature type="region of interest" description="Disordered" evidence="2">
    <location>
        <begin position="1"/>
        <end position="23"/>
    </location>
</feature>
<proteinExistence type="predicted"/>
<protein>
    <recommendedName>
        <fullName evidence="3">HTH CENPB-type domain-containing protein</fullName>
    </recommendedName>
</protein>
<keyword evidence="5" id="KW-1185">Reference proteome</keyword>
<gene>
    <name evidence="4" type="ORF">DAEQUDRAFT_813719</name>
</gene>
<keyword evidence="1" id="KW-0238">DNA-binding</keyword>
<accession>A0A165MVH5</accession>
<dbReference type="Pfam" id="PF03221">
    <property type="entry name" value="HTH_Tnp_Tc5"/>
    <property type="match status" value="1"/>
</dbReference>
<sequence>MSSNKDVPTSAAQTSSPPRVQRRSLSAWLMTPDLDLRMVTYRDLFRRQRLLSLANRPPDAPISSRRAFHSHDRKKVCETALANPGMSHQELADLFNTNKTTITRTLKQKEKWLRSSQFEDLKVARDRNPVFGAVDSEIRVWLVDCALTDTLITDDVLKEKAMSVAREYGLTGWRYHFSCSRTWLRNIKSKYGIVNGRFTDFSESVTRRRDRALGYWTQRSRRSIPELALARKSKRLADSSAPPIRAVEGSTDGKIPDQEPGVEPLCDPPVASSSSTASSVSALAQISHIPSYPGTLDFNLQTEPDDAFGIHQPLSPQSLMTIDWSSIPTTPSASDSAHTPTQSLALDPLVAPFDPFLDNTFFLPPSSDLAIPAAQDPTCYQPGIFASDPSVAFFMDRAFEPSPLSNVPVDCASSSFQGLHGANFDQISENDFMQLTSQFLFDGGDTFTLPGVDSARGEQVNIDAALLEPWTTGDSFAMEGMPYPPLVPPS</sequence>
<feature type="domain" description="HTH CENPB-type" evidence="3">
    <location>
        <begin position="122"/>
        <end position="197"/>
    </location>
</feature>
<dbReference type="PROSITE" id="PS51253">
    <property type="entry name" value="HTH_CENPB"/>
    <property type="match status" value="1"/>
</dbReference>
<dbReference type="InterPro" id="IPR009057">
    <property type="entry name" value="Homeodomain-like_sf"/>
</dbReference>
<dbReference type="PANTHER" id="PTHR19303">
    <property type="entry name" value="TRANSPOSON"/>
    <property type="match status" value="1"/>
</dbReference>
<dbReference type="GO" id="GO:0005634">
    <property type="term" value="C:nucleus"/>
    <property type="evidence" value="ECO:0007669"/>
    <property type="project" value="TreeGrafter"/>
</dbReference>
<evidence type="ECO:0000256" key="1">
    <source>
        <dbReference type="ARBA" id="ARBA00023125"/>
    </source>
</evidence>
<reference evidence="4 5" key="1">
    <citation type="journal article" date="2016" name="Mol. Biol. Evol.">
        <title>Comparative Genomics of Early-Diverging Mushroom-Forming Fungi Provides Insights into the Origins of Lignocellulose Decay Capabilities.</title>
        <authorList>
            <person name="Nagy L.G."/>
            <person name="Riley R."/>
            <person name="Tritt A."/>
            <person name="Adam C."/>
            <person name="Daum C."/>
            <person name="Floudas D."/>
            <person name="Sun H."/>
            <person name="Yadav J.S."/>
            <person name="Pangilinan J."/>
            <person name="Larsson K.H."/>
            <person name="Matsuura K."/>
            <person name="Barry K."/>
            <person name="Labutti K."/>
            <person name="Kuo R."/>
            <person name="Ohm R.A."/>
            <person name="Bhattacharya S.S."/>
            <person name="Shirouzu T."/>
            <person name="Yoshinaga Y."/>
            <person name="Martin F.M."/>
            <person name="Grigoriev I.V."/>
            <person name="Hibbett D.S."/>
        </authorList>
    </citation>
    <scope>NUCLEOTIDE SEQUENCE [LARGE SCALE GENOMIC DNA]</scope>
    <source>
        <strain evidence="4 5">L-15889</strain>
    </source>
</reference>
<dbReference type="EMBL" id="KV429093">
    <property type="protein sequence ID" value="KZT66177.1"/>
    <property type="molecule type" value="Genomic_DNA"/>
</dbReference>
<dbReference type="InterPro" id="IPR006600">
    <property type="entry name" value="HTH_CenpB_DNA-bd_dom"/>
</dbReference>
<dbReference type="OrthoDB" id="9909311at2759"/>
<dbReference type="InterPro" id="IPR050863">
    <property type="entry name" value="CenT-Element_Derived"/>
</dbReference>
<dbReference type="PANTHER" id="PTHR19303:SF70">
    <property type="entry name" value="HTH CENPB-TYPE DOMAIN-CONTAINING PROTEIN"/>
    <property type="match status" value="1"/>
</dbReference>
<dbReference type="Proteomes" id="UP000076727">
    <property type="component" value="Unassembled WGS sequence"/>
</dbReference>
<dbReference type="SUPFAM" id="SSF46689">
    <property type="entry name" value="Homeodomain-like"/>
    <property type="match status" value="2"/>
</dbReference>
<feature type="compositionally biased region" description="Polar residues" evidence="2">
    <location>
        <begin position="1"/>
        <end position="18"/>
    </location>
</feature>
<name>A0A165MVH5_9APHY</name>
<evidence type="ECO:0000313" key="5">
    <source>
        <dbReference type="Proteomes" id="UP000076727"/>
    </source>
</evidence>